<keyword evidence="11 17" id="KW-0443">Lipid metabolism</keyword>
<keyword evidence="7" id="KW-0964">Secreted</keyword>
<comment type="pathway">
    <text evidence="4">Sphingolipid metabolism.</text>
</comment>
<feature type="chain" id="PRO_5042998362" description="Acid ceramidase" evidence="19">
    <location>
        <begin position="18"/>
        <end position="386"/>
    </location>
</feature>
<evidence type="ECO:0000256" key="13">
    <source>
        <dbReference type="ARBA" id="ARBA00023180"/>
    </source>
</evidence>
<reference evidence="22 23" key="1">
    <citation type="submission" date="2024-02" db="EMBL/GenBank/DDBJ databases">
        <title>Chromosome-scale genome assembly of the rough periwinkle Littorina saxatilis.</title>
        <authorList>
            <person name="De Jode A."/>
            <person name="Faria R."/>
            <person name="Formenti G."/>
            <person name="Sims Y."/>
            <person name="Smith T.P."/>
            <person name="Tracey A."/>
            <person name="Wood J.M.D."/>
            <person name="Zagrodzka Z.B."/>
            <person name="Johannesson K."/>
            <person name="Butlin R.K."/>
            <person name="Leder E.H."/>
        </authorList>
    </citation>
    <scope>NUCLEOTIDE SEQUENCE [LARGE SCALE GENOMIC DNA]</scope>
    <source>
        <strain evidence="22">Snail1</strain>
        <tissue evidence="22">Muscle</tissue>
    </source>
</reference>
<evidence type="ECO:0000256" key="15">
    <source>
        <dbReference type="ARBA" id="ARBA00040588"/>
    </source>
</evidence>
<dbReference type="Gene3D" id="3.60.60.10">
    <property type="entry name" value="Penicillin V Acylase, Chain A"/>
    <property type="match status" value="1"/>
</dbReference>
<evidence type="ECO:0000256" key="4">
    <source>
        <dbReference type="ARBA" id="ARBA00004991"/>
    </source>
</evidence>
<feature type="domain" description="Acid ceramidase N-terminal" evidence="21">
    <location>
        <begin position="35"/>
        <end position="97"/>
    </location>
</feature>
<comment type="similarity">
    <text evidence="5 17">Belongs to the acid ceramidase family.</text>
</comment>
<proteinExistence type="inferred from homology"/>
<evidence type="ECO:0000259" key="20">
    <source>
        <dbReference type="Pfam" id="PF02275"/>
    </source>
</evidence>
<evidence type="ECO:0000256" key="12">
    <source>
        <dbReference type="ARBA" id="ARBA00023157"/>
    </source>
</evidence>
<dbReference type="EMBL" id="JBAMIC010000013">
    <property type="protein sequence ID" value="KAK7097092.1"/>
    <property type="molecule type" value="Genomic_DNA"/>
</dbReference>
<comment type="pathway">
    <text evidence="3">Lipid metabolism; sphingolipid metabolism.</text>
</comment>
<dbReference type="GO" id="GO:0017040">
    <property type="term" value="F:N-acylsphingosine amidohydrolase activity"/>
    <property type="evidence" value="ECO:0007669"/>
    <property type="project" value="UniProtKB-EC"/>
</dbReference>
<organism evidence="22 23">
    <name type="scientific">Littorina saxatilis</name>
    <dbReference type="NCBI Taxonomy" id="31220"/>
    <lineage>
        <taxon>Eukaryota</taxon>
        <taxon>Metazoa</taxon>
        <taxon>Spiralia</taxon>
        <taxon>Lophotrochozoa</taxon>
        <taxon>Mollusca</taxon>
        <taxon>Gastropoda</taxon>
        <taxon>Caenogastropoda</taxon>
        <taxon>Littorinimorpha</taxon>
        <taxon>Littorinoidea</taxon>
        <taxon>Littorinidae</taxon>
        <taxon>Littorina</taxon>
    </lineage>
</organism>
<comment type="subcellular location">
    <subcellularLocation>
        <location evidence="1">Lysosome</location>
    </subcellularLocation>
    <subcellularLocation>
        <location evidence="2">Secreted</location>
    </subcellularLocation>
</comment>
<evidence type="ECO:0000256" key="3">
    <source>
        <dbReference type="ARBA" id="ARBA00004760"/>
    </source>
</evidence>
<comment type="caution">
    <text evidence="22">The sequence shown here is derived from an EMBL/GenBank/DDBJ whole genome shotgun (WGS) entry which is preliminary data.</text>
</comment>
<evidence type="ECO:0000256" key="18">
    <source>
        <dbReference type="PIRSR" id="PIRSR017632-1"/>
    </source>
</evidence>
<feature type="signal peptide" evidence="19">
    <location>
        <begin position="1"/>
        <end position="17"/>
    </location>
</feature>
<evidence type="ECO:0000256" key="2">
    <source>
        <dbReference type="ARBA" id="ARBA00004613"/>
    </source>
</evidence>
<sequence>MREIVLLFLAFVAVTQAQSPVQCVKNAYPPDPKTKVPWFTINLDLPPEERWKEVAQNRGAQIRNLLNEFKKFVLDWGSFADKIIAFVDSDLGSLDKTLPYPFAGELQGMSKYSGLNLGEVVLFNIFYEFFTVCTSIVAEDPNGNFVHARNLDFGLFIGWDVKNKTWQVTEALRPLVINLDFQRGGKTVFKSVNFAGYVGILTGLRPSLFSLSMNERFNLDGGYIGILKWLMGDRSEQWMGFLTRSVMENATSYEDAKTQLANTTMLAPAYFILGGVQSAQAAIITRAREKALDVWEMSTITDHPWYVLQTNYDHWEKPLFLDDRRTPGNQCMKNMTRQSVGFPAIFDVLSTEPVLNKLTAYTALMEVKTGKFESYIRYCKDPCFPW</sequence>
<dbReference type="GO" id="GO:0006631">
    <property type="term" value="P:fatty acid metabolic process"/>
    <property type="evidence" value="ECO:0007669"/>
    <property type="project" value="InterPro"/>
</dbReference>
<dbReference type="GO" id="GO:0005764">
    <property type="term" value="C:lysosome"/>
    <property type="evidence" value="ECO:0007669"/>
    <property type="project" value="UniProtKB-SubCell"/>
</dbReference>
<keyword evidence="12" id="KW-1015">Disulfide bond</keyword>
<keyword evidence="9 17" id="KW-0378">Hydrolase</keyword>
<dbReference type="PANTHER" id="PTHR28583:SF1">
    <property type="entry name" value="ACID CERAMIDASE"/>
    <property type="match status" value="1"/>
</dbReference>
<evidence type="ECO:0000256" key="7">
    <source>
        <dbReference type="ARBA" id="ARBA00022525"/>
    </source>
</evidence>
<evidence type="ECO:0000256" key="19">
    <source>
        <dbReference type="SAM" id="SignalP"/>
    </source>
</evidence>
<evidence type="ECO:0000256" key="9">
    <source>
        <dbReference type="ARBA" id="ARBA00022801"/>
    </source>
</evidence>
<dbReference type="InterPro" id="IPR016699">
    <property type="entry name" value="Acid_ceramidase-like"/>
</dbReference>
<gene>
    <name evidence="22" type="ORF">V1264_004118</name>
</gene>
<feature type="domain" description="Choloylglycine hydrolase/NAAA C-terminal" evidence="20">
    <location>
        <begin position="133"/>
        <end position="373"/>
    </location>
</feature>
<evidence type="ECO:0000256" key="17">
    <source>
        <dbReference type="PIRNR" id="PIRNR017632"/>
    </source>
</evidence>
<evidence type="ECO:0000256" key="6">
    <source>
        <dbReference type="ARBA" id="ARBA00011891"/>
    </source>
</evidence>
<dbReference type="Pfam" id="PF02275">
    <property type="entry name" value="CBAH"/>
    <property type="match status" value="1"/>
</dbReference>
<dbReference type="PANTHER" id="PTHR28583">
    <property type="entry name" value="ACID AMIDASE"/>
    <property type="match status" value="1"/>
</dbReference>
<dbReference type="GO" id="GO:0016020">
    <property type="term" value="C:membrane"/>
    <property type="evidence" value="ECO:0007669"/>
    <property type="project" value="GOC"/>
</dbReference>
<keyword evidence="8 19" id="KW-0732">Signal</keyword>
<dbReference type="GO" id="GO:0017064">
    <property type="term" value="F:fatty acid amide hydrolase activity"/>
    <property type="evidence" value="ECO:0007669"/>
    <property type="project" value="InterPro"/>
</dbReference>
<comment type="catalytic activity">
    <reaction evidence="16">
        <text>an N-acylsphing-4-enine + H2O = sphing-4-enine + a fatty acid</text>
        <dbReference type="Rhea" id="RHEA:20856"/>
        <dbReference type="ChEBI" id="CHEBI:15377"/>
        <dbReference type="ChEBI" id="CHEBI:28868"/>
        <dbReference type="ChEBI" id="CHEBI:52639"/>
        <dbReference type="ChEBI" id="CHEBI:57756"/>
        <dbReference type="EC" id="3.5.1.23"/>
    </reaction>
</comment>
<keyword evidence="14" id="KW-0458">Lysosome</keyword>
<evidence type="ECO:0000256" key="10">
    <source>
        <dbReference type="ARBA" id="ARBA00022919"/>
    </source>
</evidence>
<protein>
    <recommendedName>
        <fullName evidence="15">Acid ceramidase</fullName>
        <ecNumber evidence="6">3.5.1.23</ecNumber>
    </recommendedName>
</protein>
<accession>A0AAN9B1I9</accession>
<dbReference type="CDD" id="cd01903">
    <property type="entry name" value="Ntn_AC_NAAA"/>
    <property type="match status" value="1"/>
</dbReference>
<feature type="active site" description="Nucleophile" evidence="18">
    <location>
        <position position="133"/>
    </location>
</feature>
<keyword evidence="23" id="KW-1185">Reference proteome</keyword>
<evidence type="ECO:0000313" key="23">
    <source>
        <dbReference type="Proteomes" id="UP001374579"/>
    </source>
</evidence>
<dbReference type="EC" id="3.5.1.23" evidence="6"/>
<dbReference type="PIRSF" id="PIRSF017632">
    <property type="entry name" value="Acid_ceramidase-like"/>
    <property type="match status" value="1"/>
</dbReference>
<dbReference type="GO" id="GO:0006665">
    <property type="term" value="P:sphingolipid metabolic process"/>
    <property type="evidence" value="ECO:0007669"/>
    <property type="project" value="UniProtKB-KW"/>
</dbReference>
<name>A0AAN9B1I9_9CAEN</name>
<evidence type="ECO:0000256" key="14">
    <source>
        <dbReference type="ARBA" id="ARBA00023228"/>
    </source>
</evidence>
<dbReference type="FunFam" id="3.60.60.10:FF:000002">
    <property type="entry name" value="N-acylsphingosine amidohydrolase 1"/>
    <property type="match status" value="1"/>
</dbReference>
<dbReference type="AlphaFoldDB" id="A0AAN9B1I9"/>
<evidence type="ECO:0000256" key="16">
    <source>
        <dbReference type="ARBA" id="ARBA00048057"/>
    </source>
</evidence>
<evidence type="ECO:0000256" key="8">
    <source>
        <dbReference type="ARBA" id="ARBA00022729"/>
    </source>
</evidence>
<evidence type="ECO:0000256" key="11">
    <source>
        <dbReference type="ARBA" id="ARBA00023098"/>
    </source>
</evidence>
<dbReference type="Proteomes" id="UP001374579">
    <property type="component" value="Unassembled WGS sequence"/>
</dbReference>
<keyword evidence="13" id="KW-0325">Glycoprotein</keyword>
<keyword evidence="10" id="KW-0746">Sphingolipid metabolism</keyword>
<dbReference type="GO" id="GO:0005576">
    <property type="term" value="C:extracellular region"/>
    <property type="evidence" value="ECO:0007669"/>
    <property type="project" value="UniProtKB-SubCell"/>
</dbReference>
<dbReference type="InterPro" id="IPR029130">
    <property type="entry name" value="Acid_ceramidase_N"/>
</dbReference>
<dbReference type="Pfam" id="PF15508">
    <property type="entry name" value="NAAA-beta"/>
    <property type="match status" value="1"/>
</dbReference>
<dbReference type="InterPro" id="IPR029132">
    <property type="entry name" value="CBAH/NAAA_C"/>
</dbReference>
<evidence type="ECO:0000256" key="1">
    <source>
        <dbReference type="ARBA" id="ARBA00004371"/>
    </source>
</evidence>
<evidence type="ECO:0000256" key="5">
    <source>
        <dbReference type="ARBA" id="ARBA00005730"/>
    </source>
</evidence>
<evidence type="ECO:0000259" key="21">
    <source>
        <dbReference type="Pfam" id="PF15508"/>
    </source>
</evidence>
<evidence type="ECO:0000313" key="22">
    <source>
        <dbReference type="EMBL" id="KAK7097092.1"/>
    </source>
</evidence>